<dbReference type="SUPFAM" id="SSF50952">
    <property type="entry name" value="Soluble quinoprotein glucose dehydrogenase"/>
    <property type="match status" value="1"/>
</dbReference>
<dbReference type="PANTHER" id="PTHR35008">
    <property type="entry name" value="BLL4482 PROTEIN-RELATED"/>
    <property type="match status" value="1"/>
</dbReference>
<dbReference type="AlphaFoldDB" id="A0A916JIX6"/>
<name>A0A916JIX6_9BACT</name>
<keyword evidence="1 4" id="KW-0349">Heme</keyword>
<organism evidence="6 7">
    <name type="scientific">Dyadobacter helix</name>
    <dbReference type="NCBI Taxonomy" id="2822344"/>
    <lineage>
        <taxon>Bacteria</taxon>
        <taxon>Pseudomonadati</taxon>
        <taxon>Bacteroidota</taxon>
        <taxon>Cytophagia</taxon>
        <taxon>Cytophagales</taxon>
        <taxon>Spirosomataceae</taxon>
        <taxon>Dyadobacter</taxon>
    </lineage>
</organism>
<dbReference type="Gene3D" id="2.120.10.30">
    <property type="entry name" value="TolB, C-terminal domain"/>
    <property type="match status" value="1"/>
</dbReference>
<dbReference type="PROSITE" id="PS51007">
    <property type="entry name" value="CYTC"/>
    <property type="match status" value="1"/>
</dbReference>
<proteinExistence type="predicted"/>
<dbReference type="InterPro" id="IPR011041">
    <property type="entry name" value="Quinoprot_gluc/sorb_DH_b-prop"/>
</dbReference>
<accession>A0A916JIX6</accession>
<dbReference type="InterPro" id="IPR009056">
    <property type="entry name" value="Cyt_c-like_dom"/>
</dbReference>
<evidence type="ECO:0000256" key="1">
    <source>
        <dbReference type="ARBA" id="ARBA00022617"/>
    </source>
</evidence>
<dbReference type="EMBL" id="CAJRAF010000002">
    <property type="protein sequence ID" value="CAG5008453.1"/>
    <property type="molecule type" value="Genomic_DNA"/>
</dbReference>
<dbReference type="GO" id="GO:0020037">
    <property type="term" value="F:heme binding"/>
    <property type="evidence" value="ECO:0007669"/>
    <property type="project" value="InterPro"/>
</dbReference>
<dbReference type="InterPro" id="IPR051459">
    <property type="entry name" value="Cytochrome_c-type_DH"/>
</dbReference>
<keyword evidence="2 4" id="KW-0479">Metal-binding</keyword>
<evidence type="ECO:0000313" key="7">
    <source>
        <dbReference type="Proteomes" id="UP000680038"/>
    </source>
</evidence>
<dbReference type="GO" id="GO:0009055">
    <property type="term" value="F:electron transfer activity"/>
    <property type="evidence" value="ECO:0007669"/>
    <property type="project" value="InterPro"/>
</dbReference>
<gene>
    <name evidence="6" type="ORF">DYBT9275_04272</name>
</gene>
<dbReference type="SUPFAM" id="SSF46626">
    <property type="entry name" value="Cytochrome c"/>
    <property type="match status" value="1"/>
</dbReference>
<evidence type="ECO:0000256" key="3">
    <source>
        <dbReference type="ARBA" id="ARBA00023004"/>
    </source>
</evidence>
<dbReference type="Proteomes" id="UP000680038">
    <property type="component" value="Unassembled WGS sequence"/>
</dbReference>
<sequence length="588" mass="65427">MNSFKFPARLVRLAKPYLAVTLILLLGIGFKRYDQINTLPKGDPDNGGLTLPGDFEAVVVADSVGSARHLAVNQNGDIYVRLRRTWPQGGNVALRDTDQDGKADIIQNFGDFKDPDSYGTGMRIYKDYIYYSTAGVVYRNKLIPGSLIPNSKNEVILTDDYRHSKHGSEHIAKPLTFDDEGHMYVPFGSPGDVCQLENRKPGAPGQFPCPQLEEHGGVWQFDANKPGQLQKDGKRYATGIRSIVAMDWNHADNTLYALQHGRDNLTATWPALYSPWQSAVLPSEEFLKVKEGTDAGWPYYYYDHMQGKKLLNPEYGGDGKKEGKGKEYAQPLIGFPGHWAPNDLFFYTGDQFPARYKNGAFIAFHGSTIRAPYPQGGYFVCFVPFKNGAPTGQWEVFADGFARVDTIVNTADAKARPMGIAMGPDGSLYITESVKGKIWRIMYKGDRNKFGTAQLAAMEERKNRTNIKEPDIVKDDLQKRTMSLGERNYKLYCGACHQGDGKGDGSRFPPLAGSEWVTGDKKKMIDVILNGLNGTITVNGNPYNGVMPAHRFLKDEDIAQISTYIRNSFGNKAGSVSAEDVRRVRNKH</sequence>
<dbReference type="PANTHER" id="PTHR35008:SF8">
    <property type="entry name" value="ALCOHOL DEHYDROGENASE CYTOCHROME C SUBUNIT"/>
    <property type="match status" value="1"/>
</dbReference>
<dbReference type="Pfam" id="PF00034">
    <property type="entry name" value="Cytochrom_C"/>
    <property type="match status" value="1"/>
</dbReference>
<evidence type="ECO:0000313" key="6">
    <source>
        <dbReference type="EMBL" id="CAG5008453.1"/>
    </source>
</evidence>
<feature type="domain" description="Cytochrome c" evidence="5">
    <location>
        <begin position="480"/>
        <end position="569"/>
    </location>
</feature>
<reference evidence="6" key="1">
    <citation type="submission" date="2021-04" db="EMBL/GenBank/DDBJ databases">
        <authorList>
            <person name="Rodrigo-Torres L."/>
            <person name="Arahal R. D."/>
            <person name="Lucena T."/>
        </authorList>
    </citation>
    <scope>NUCLEOTIDE SEQUENCE</scope>
    <source>
        <strain evidence="6">CECT 9275</strain>
    </source>
</reference>
<evidence type="ECO:0000256" key="2">
    <source>
        <dbReference type="ARBA" id="ARBA00022723"/>
    </source>
</evidence>
<dbReference type="Pfam" id="PF22807">
    <property type="entry name" value="TrAA12"/>
    <property type="match status" value="1"/>
</dbReference>
<keyword evidence="3 4" id="KW-0408">Iron</keyword>
<keyword evidence="7" id="KW-1185">Reference proteome</keyword>
<comment type="caution">
    <text evidence="6">The sequence shown here is derived from an EMBL/GenBank/DDBJ whole genome shotgun (WGS) entry which is preliminary data.</text>
</comment>
<dbReference type="Gene3D" id="1.10.760.10">
    <property type="entry name" value="Cytochrome c-like domain"/>
    <property type="match status" value="1"/>
</dbReference>
<evidence type="ECO:0000259" key="5">
    <source>
        <dbReference type="PROSITE" id="PS51007"/>
    </source>
</evidence>
<dbReference type="RefSeq" id="WP_215240664.1">
    <property type="nucleotide sequence ID" value="NZ_CAJRAF010000002.1"/>
</dbReference>
<dbReference type="InterPro" id="IPR036909">
    <property type="entry name" value="Cyt_c-like_dom_sf"/>
</dbReference>
<dbReference type="InterPro" id="IPR011042">
    <property type="entry name" value="6-blade_b-propeller_TolB-like"/>
</dbReference>
<dbReference type="InterPro" id="IPR054539">
    <property type="entry name" value="Beta-prop_PDH"/>
</dbReference>
<evidence type="ECO:0000256" key="4">
    <source>
        <dbReference type="PROSITE-ProRule" id="PRU00433"/>
    </source>
</evidence>
<dbReference type="GO" id="GO:0046872">
    <property type="term" value="F:metal ion binding"/>
    <property type="evidence" value="ECO:0007669"/>
    <property type="project" value="UniProtKB-KW"/>
</dbReference>
<protein>
    <recommendedName>
        <fullName evidence="5">Cytochrome c domain-containing protein</fullName>
    </recommendedName>
</protein>